<reference evidence="8 9" key="1">
    <citation type="journal article" date="2014" name="Genome Announc.">
        <title>Comparative Genome Analysis of Two Isolates of the Fish Pathogen Piscirickettsia salmonis from Different Hosts Reveals Major Differences in Virulence-Associated Secretion Systems.</title>
        <authorList>
            <person name="Bohle H."/>
            <person name="Henriquez P."/>
            <person name="Grothusen H."/>
            <person name="Navas E."/>
            <person name="Sandoval A."/>
            <person name="Bustamante F."/>
            <person name="Bustos P."/>
            <person name="Mancilla M."/>
        </authorList>
    </citation>
    <scope>NUCLEOTIDE SEQUENCE [LARGE SCALE GENOMIC DNA]</scope>
    <source>
        <strain evidence="9">B1-32597</strain>
    </source>
</reference>
<evidence type="ECO:0000313" key="9">
    <source>
        <dbReference type="Proteomes" id="UP000029558"/>
    </source>
</evidence>
<evidence type="ECO:0000256" key="3">
    <source>
        <dbReference type="ARBA" id="ARBA00022475"/>
    </source>
</evidence>
<evidence type="ECO:0000256" key="4">
    <source>
        <dbReference type="ARBA" id="ARBA00022692"/>
    </source>
</evidence>
<dbReference type="Gene3D" id="1.10.3720.10">
    <property type="entry name" value="MetI-like"/>
    <property type="match status" value="1"/>
</dbReference>
<sequence length="328" mass="37053">MVYVLKRIFYMIPTLLLGTLLVFVILYLAPGNYVTFLQATNPHFSASQLHEMTIELGLNLSWWQQYLDWLWHVLHGDLGRSYLYSETVIKLVWPRMLNSFVIIALSTFFIYLFGFLIGIYSATHRGQFAERCINATSYIFVGIPSFFLALLFIYLIVVLKQKYDLAIPLHGMTSDNYQQLSLFGKVIDILKHVMFPALVAALVSIAFISRLVRTQMLEFLHHDFVRTARAKGVSETAIVYKHTLKNAILPFISDIGGFLSALISGAGLIEVVFNYPGLTPLFLQAIYAKDTPVIAGITLLSMLVLVMGNILGDLLLSWADPRVSYHMG</sequence>
<feature type="transmembrane region" description="Helical" evidence="7">
    <location>
        <begin position="193"/>
        <end position="212"/>
    </location>
</feature>
<dbReference type="InterPro" id="IPR035906">
    <property type="entry name" value="MetI-like_sf"/>
</dbReference>
<keyword evidence="4 7" id="KW-0812">Transmembrane</keyword>
<evidence type="ECO:0000256" key="7">
    <source>
        <dbReference type="RuleBase" id="RU363032"/>
    </source>
</evidence>
<dbReference type="GO" id="GO:0055085">
    <property type="term" value="P:transmembrane transport"/>
    <property type="evidence" value="ECO:0007669"/>
    <property type="project" value="InterPro"/>
</dbReference>
<accession>A0A1L6TE24</accession>
<comment type="similarity">
    <text evidence="7">Belongs to the binding-protein-dependent transport system permease family.</text>
</comment>
<proteinExistence type="inferred from homology"/>
<evidence type="ECO:0000256" key="1">
    <source>
        <dbReference type="ARBA" id="ARBA00004651"/>
    </source>
</evidence>
<protein>
    <submittedName>
        <fullName evidence="8">Peptide ABC transporter permease</fullName>
    </submittedName>
</protein>
<keyword evidence="2 7" id="KW-0813">Transport</keyword>
<comment type="subcellular location">
    <subcellularLocation>
        <location evidence="1 7">Cell membrane</location>
        <topology evidence="1 7">Multi-pass membrane protein</topology>
    </subcellularLocation>
</comment>
<keyword evidence="5 7" id="KW-1133">Transmembrane helix</keyword>
<feature type="transmembrane region" description="Helical" evidence="7">
    <location>
        <begin position="100"/>
        <end position="123"/>
    </location>
</feature>
<evidence type="ECO:0000313" key="8">
    <source>
        <dbReference type="EMBL" id="ALB23665.1"/>
    </source>
</evidence>
<evidence type="ECO:0000256" key="6">
    <source>
        <dbReference type="ARBA" id="ARBA00023136"/>
    </source>
</evidence>
<keyword evidence="6 7" id="KW-0472">Membrane</keyword>
<dbReference type="RefSeq" id="WP_017376629.1">
    <property type="nucleotide sequence ID" value="NZ_CP012508.1"/>
</dbReference>
<dbReference type="PANTHER" id="PTHR30465">
    <property type="entry name" value="INNER MEMBRANE ABC TRANSPORTER"/>
    <property type="match status" value="1"/>
</dbReference>
<dbReference type="SUPFAM" id="SSF161098">
    <property type="entry name" value="MetI-like"/>
    <property type="match status" value="1"/>
</dbReference>
<feature type="transmembrane region" description="Helical" evidence="7">
    <location>
        <begin position="251"/>
        <end position="273"/>
    </location>
</feature>
<keyword evidence="3" id="KW-1003">Cell membrane</keyword>
<dbReference type="Pfam" id="PF00528">
    <property type="entry name" value="BPD_transp_1"/>
    <property type="match status" value="1"/>
</dbReference>
<evidence type="ECO:0000256" key="5">
    <source>
        <dbReference type="ARBA" id="ARBA00022989"/>
    </source>
</evidence>
<feature type="transmembrane region" description="Helical" evidence="7">
    <location>
        <begin position="135"/>
        <end position="159"/>
    </location>
</feature>
<dbReference type="InterPro" id="IPR000515">
    <property type="entry name" value="MetI-like"/>
</dbReference>
<feature type="transmembrane region" description="Helical" evidence="7">
    <location>
        <begin position="293"/>
        <end position="316"/>
    </location>
</feature>
<evidence type="ECO:0000256" key="2">
    <source>
        <dbReference type="ARBA" id="ARBA00022448"/>
    </source>
</evidence>
<organism evidence="8 9">
    <name type="scientific">Piscirickettsia salmonis</name>
    <dbReference type="NCBI Taxonomy" id="1238"/>
    <lineage>
        <taxon>Bacteria</taxon>
        <taxon>Pseudomonadati</taxon>
        <taxon>Pseudomonadota</taxon>
        <taxon>Gammaproteobacteria</taxon>
        <taxon>Thiotrichales</taxon>
        <taxon>Piscirickettsiaceae</taxon>
        <taxon>Piscirickettsia</taxon>
    </lineage>
</organism>
<dbReference type="EMBL" id="CP012508">
    <property type="protein sequence ID" value="ALB23665.1"/>
    <property type="molecule type" value="Genomic_DNA"/>
</dbReference>
<dbReference type="PROSITE" id="PS50928">
    <property type="entry name" value="ABC_TM1"/>
    <property type="match status" value="1"/>
</dbReference>
<dbReference type="AlphaFoldDB" id="A0A1L6TE24"/>
<dbReference type="GO" id="GO:0005886">
    <property type="term" value="C:plasma membrane"/>
    <property type="evidence" value="ECO:0007669"/>
    <property type="project" value="UniProtKB-SubCell"/>
</dbReference>
<dbReference type="PANTHER" id="PTHR30465:SF0">
    <property type="entry name" value="OLIGOPEPTIDE TRANSPORT SYSTEM PERMEASE PROTEIN APPB"/>
    <property type="match status" value="1"/>
</dbReference>
<dbReference type="Proteomes" id="UP000029558">
    <property type="component" value="Chromosome"/>
</dbReference>
<gene>
    <name evidence="8" type="ORF">KU39_2489</name>
</gene>
<dbReference type="CDD" id="cd06261">
    <property type="entry name" value="TM_PBP2"/>
    <property type="match status" value="1"/>
</dbReference>
<name>A0A1L6TE24_PISSA</name>
<feature type="transmembrane region" description="Helical" evidence="7">
    <location>
        <begin position="7"/>
        <end position="29"/>
    </location>
</feature>